<evidence type="ECO:0000313" key="10">
    <source>
        <dbReference type="Proteomes" id="UP000619293"/>
    </source>
</evidence>
<evidence type="ECO:0000256" key="5">
    <source>
        <dbReference type="ARBA" id="ARBA00022989"/>
    </source>
</evidence>
<proteinExistence type="inferred from homology"/>
<dbReference type="CDD" id="cd06261">
    <property type="entry name" value="TM_PBP2"/>
    <property type="match status" value="1"/>
</dbReference>
<comment type="subcellular location">
    <subcellularLocation>
        <location evidence="1 7">Cell membrane</location>
        <topology evidence="1 7">Multi-pass membrane protein</topology>
    </subcellularLocation>
</comment>
<feature type="transmembrane region" description="Helical" evidence="7">
    <location>
        <begin position="235"/>
        <end position="259"/>
    </location>
</feature>
<gene>
    <name evidence="9" type="ORF">Cch02nite_77300</name>
</gene>
<comment type="caution">
    <text evidence="9">The sequence shown here is derived from an EMBL/GenBank/DDBJ whole genome shotgun (WGS) entry which is preliminary data.</text>
</comment>
<evidence type="ECO:0000313" key="9">
    <source>
        <dbReference type="EMBL" id="GIF94286.1"/>
    </source>
</evidence>
<feature type="transmembrane region" description="Helical" evidence="7">
    <location>
        <begin position="6"/>
        <end position="27"/>
    </location>
</feature>
<protein>
    <submittedName>
        <fullName evidence="9">ABC transporter permease</fullName>
    </submittedName>
</protein>
<dbReference type="PANTHER" id="PTHR43386:SF1">
    <property type="entry name" value="D,D-DIPEPTIDE TRANSPORT SYSTEM PERMEASE PROTEIN DDPC-RELATED"/>
    <property type="match status" value="1"/>
</dbReference>
<organism evidence="9 10">
    <name type="scientific">Catellatospora chokoriensis</name>
    <dbReference type="NCBI Taxonomy" id="310353"/>
    <lineage>
        <taxon>Bacteria</taxon>
        <taxon>Bacillati</taxon>
        <taxon>Actinomycetota</taxon>
        <taxon>Actinomycetes</taxon>
        <taxon>Micromonosporales</taxon>
        <taxon>Micromonosporaceae</taxon>
        <taxon>Catellatospora</taxon>
    </lineage>
</organism>
<keyword evidence="3" id="KW-1003">Cell membrane</keyword>
<evidence type="ECO:0000256" key="4">
    <source>
        <dbReference type="ARBA" id="ARBA00022692"/>
    </source>
</evidence>
<dbReference type="EMBL" id="BONG01000089">
    <property type="protein sequence ID" value="GIF94286.1"/>
    <property type="molecule type" value="Genomic_DNA"/>
</dbReference>
<accession>A0A8J3NVV4</accession>
<keyword evidence="4 7" id="KW-0812">Transmembrane</keyword>
<dbReference type="Gene3D" id="1.10.3720.10">
    <property type="entry name" value="MetI-like"/>
    <property type="match status" value="1"/>
</dbReference>
<evidence type="ECO:0000256" key="1">
    <source>
        <dbReference type="ARBA" id="ARBA00004651"/>
    </source>
</evidence>
<dbReference type="RefSeq" id="WP_191837492.1">
    <property type="nucleotide sequence ID" value="NZ_BAAALB010000001.1"/>
</dbReference>
<evidence type="ECO:0000256" key="6">
    <source>
        <dbReference type="ARBA" id="ARBA00023136"/>
    </source>
</evidence>
<dbReference type="Proteomes" id="UP000619293">
    <property type="component" value="Unassembled WGS sequence"/>
</dbReference>
<sequence>MRARLDVPALVWAAALITLSFLTLAVFGRQLSPRDPDTQDLLLGASAPVHGHWLGTDELGRDILSRLMAATGSALAGPFVVALAAMIVGTALGLTAGYRGGLVDTIISRFADLVWSLPGLLVAIVVIGVLQGGTWLSVAVIAFLSIPHATRQTRSATLGQVRLPYVAAARTLGLARSRVVVRHILPNIRATVLTTFLLDFVTAILIFAALAFLRIGVEPGAPSWGSMLADGQSLIAVNPLQMAAPAAAIVLFAAGVTILGDWAHDTLTKDQQ</sequence>
<reference evidence="9 10" key="1">
    <citation type="submission" date="2021-01" db="EMBL/GenBank/DDBJ databases">
        <title>Whole genome shotgun sequence of Catellatospora chokoriensis NBRC 107358.</title>
        <authorList>
            <person name="Komaki H."/>
            <person name="Tamura T."/>
        </authorList>
    </citation>
    <scope>NUCLEOTIDE SEQUENCE [LARGE SCALE GENOMIC DNA]</scope>
    <source>
        <strain evidence="9 10">NBRC 107358</strain>
    </source>
</reference>
<dbReference type="GO" id="GO:0005886">
    <property type="term" value="C:plasma membrane"/>
    <property type="evidence" value="ECO:0007669"/>
    <property type="project" value="UniProtKB-SubCell"/>
</dbReference>
<evidence type="ECO:0000259" key="8">
    <source>
        <dbReference type="PROSITE" id="PS50928"/>
    </source>
</evidence>
<evidence type="ECO:0000256" key="3">
    <source>
        <dbReference type="ARBA" id="ARBA00022475"/>
    </source>
</evidence>
<evidence type="ECO:0000256" key="2">
    <source>
        <dbReference type="ARBA" id="ARBA00022448"/>
    </source>
</evidence>
<feature type="transmembrane region" description="Helical" evidence="7">
    <location>
        <begin position="192"/>
        <end position="215"/>
    </location>
</feature>
<dbReference type="Pfam" id="PF00528">
    <property type="entry name" value="BPD_transp_1"/>
    <property type="match status" value="1"/>
</dbReference>
<comment type="similarity">
    <text evidence="7">Belongs to the binding-protein-dependent transport system permease family.</text>
</comment>
<dbReference type="SUPFAM" id="SSF161098">
    <property type="entry name" value="MetI-like"/>
    <property type="match status" value="1"/>
</dbReference>
<dbReference type="GO" id="GO:0055085">
    <property type="term" value="P:transmembrane transport"/>
    <property type="evidence" value="ECO:0007669"/>
    <property type="project" value="InterPro"/>
</dbReference>
<feature type="domain" description="ABC transmembrane type-1" evidence="8">
    <location>
        <begin position="75"/>
        <end position="260"/>
    </location>
</feature>
<keyword evidence="5 7" id="KW-1133">Transmembrane helix</keyword>
<dbReference type="InterPro" id="IPR000515">
    <property type="entry name" value="MetI-like"/>
</dbReference>
<keyword evidence="6 7" id="KW-0472">Membrane</keyword>
<name>A0A8J3NVV4_9ACTN</name>
<feature type="transmembrane region" description="Helical" evidence="7">
    <location>
        <begin position="75"/>
        <end position="98"/>
    </location>
</feature>
<dbReference type="InterPro" id="IPR035906">
    <property type="entry name" value="MetI-like_sf"/>
</dbReference>
<dbReference type="AlphaFoldDB" id="A0A8J3NVV4"/>
<keyword evidence="10" id="KW-1185">Reference proteome</keyword>
<evidence type="ECO:0000256" key="7">
    <source>
        <dbReference type="RuleBase" id="RU363032"/>
    </source>
</evidence>
<keyword evidence="2 7" id="KW-0813">Transport</keyword>
<dbReference type="PROSITE" id="PS50928">
    <property type="entry name" value="ABC_TM1"/>
    <property type="match status" value="1"/>
</dbReference>
<dbReference type="InterPro" id="IPR050366">
    <property type="entry name" value="BP-dependent_transpt_permease"/>
</dbReference>
<feature type="transmembrane region" description="Helical" evidence="7">
    <location>
        <begin position="118"/>
        <end position="144"/>
    </location>
</feature>
<dbReference type="PANTHER" id="PTHR43386">
    <property type="entry name" value="OLIGOPEPTIDE TRANSPORT SYSTEM PERMEASE PROTEIN APPC"/>
    <property type="match status" value="1"/>
</dbReference>